<dbReference type="GO" id="GO:0006094">
    <property type="term" value="P:gluconeogenesis"/>
    <property type="evidence" value="ECO:0007669"/>
    <property type="project" value="TreeGrafter"/>
</dbReference>
<dbReference type="GeneID" id="17086139"/>
<dbReference type="GO" id="GO:0050278">
    <property type="term" value="F:sedoheptulose-bisphosphatase activity"/>
    <property type="evidence" value="ECO:0007669"/>
    <property type="project" value="UniProtKB-EC"/>
</dbReference>
<keyword evidence="10" id="KW-0150">Chloroplast</keyword>
<dbReference type="InterPro" id="IPR044015">
    <property type="entry name" value="FBPase_C_dom"/>
</dbReference>
<dbReference type="Gramene" id="EME27211">
    <property type="protein sequence ID" value="EME27211"/>
    <property type="gene ID" value="Gasu_51920"/>
</dbReference>
<dbReference type="PANTHER" id="PTHR11556:SF35">
    <property type="entry name" value="SEDOHEPTULOSE-1,7-BISPHOSPHATASE, CHLOROPLASTIC"/>
    <property type="match status" value="1"/>
</dbReference>
<keyword evidence="13" id="KW-0479">Metal-binding</keyword>
<dbReference type="GO" id="GO:0005986">
    <property type="term" value="P:sucrose biosynthetic process"/>
    <property type="evidence" value="ECO:0007669"/>
    <property type="project" value="TreeGrafter"/>
</dbReference>
<keyword evidence="12" id="KW-0934">Plastid</keyword>
<dbReference type="Pfam" id="PF00316">
    <property type="entry name" value="FBPase"/>
    <property type="match status" value="1"/>
</dbReference>
<evidence type="ECO:0000256" key="19">
    <source>
        <dbReference type="ARBA" id="ARBA00034040"/>
    </source>
</evidence>
<evidence type="ECO:0000256" key="4">
    <source>
        <dbReference type="ARBA" id="ARBA00005215"/>
    </source>
</evidence>
<dbReference type="KEGG" id="gsl:Gasu_51920"/>
<evidence type="ECO:0000256" key="15">
    <source>
        <dbReference type="ARBA" id="ARBA00022842"/>
    </source>
</evidence>
<dbReference type="EC" id="3.1.3.37" evidence="7"/>
<evidence type="ECO:0000256" key="5">
    <source>
        <dbReference type="ARBA" id="ARBA00010941"/>
    </source>
</evidence>
<dbReference type="GO" id="GO:0006000">
    <property type="term" value="P:fructose metabolic process"/>
    <property type="evidence" value="ECO:0007669"/>
    <property type="project" value="TreeGrafter"/>
</dbReference>
<dbReference type="PIRSF" id="PIRSF000904">
    <property type="entry name" value="FBPtase_SBPase"/>
    <property type="match status" value="1"/>
</dbReference>
<dbReference type="PIRSF" id="PIRSF500210">
    <property type="entry name" value="FBPtase"/>
    <property type="match status" value="1"/>
</dbReference>
<feature type="domain" description="Fructose-1-6-bisphosphatase class 1 C-terminal" evidence="24">
    <location>
        <begin position="250"/>
        <end position="372"/>
    </location>
</feature>
<feature type="domain" description="Fructose-1-6-bisphosphatase class I N-terminal" evidence="23">
    <location>
        <begin position="71"/>
        <end position="244"/>
    </location>
</feature>
<keyword evidence="26" id="KW-1185">Reference proteome</keyword>
<dbReference type="EC" id="3.1.3.11" evidence="8"/>
<dbReference type="PANTHER" id="PTHR11556">
    <property type="entry name" value="FRUCTOSE-1,6-BISPHOSPHATASE-RELATED"/>
    <property type="match status" value="1"/>
</dbReference>
<dbReference type="InterPro" id="IPR023079">
    <property type="entry name" value="SBPase"/>
</dbReference>
<keyword evidence="9" id="KW-0963">Cytoplasm</keyword>
<keyword evidence="17" id="KW-1015">Disulfide bond</keyword>
<proteinExistence type="inferred from homology"/>
<evidence type="ECO:0000256" key="20">
    <source>
        <dbReference type="ARBA" id="ARBA00070639"/>
    </source>
</evidence>
<dbReference type="HAMAP" id="MF_01855">
    <property type="entry name" value="FBPase_class1"/>
    <property type="match status" value="1"/>
</dbReference>
<keyword evidence="18" id="KW-0119">Carbohydrate metabolism</keyword>
<dbReference type="FunFam" id="3.30.540.10:FF:000010">
    <property type="entry name" value="Sedoheptulose-1,7-bisphosphatase, chloroplastic"/>
    <property type="match status" value="1"/>
</dbReference>
<organism evidence="25 26">
    <name type="scientific">Galdieria sulphuraria</name>
    <name type="common">Red alga</name>
    <dbReference type="NCBI Taxonomy" id="130081"/>
    <lineage>
        <taxon>Eukaryota</taxon>
        <taxon>Rhodophyta</taxon>
        <taxon>Bangiophyceae</taxon>
        <taxon>Galdieriales</taxon>
        <taxon>Galdieriaceae</taxon>
        <taxon>Galdieria</taxon>
    </lineage>
</organism>
<dbReference type="InterPro" id="IPR000146">
    <property type="entry name" value="FBPase_class-1"/>
</dbReference>
<keyword evidence="16" id="KW-0809">Transit peptide</keyword>
<dbReference type="FunFam" id="3.40.190.80:FF:000008">
    <property type="entry name" value="Sedoheptulose-1,7-bisphosphatase, chloroplastic"/>
    <property type="match status" value="1"/>
</dbReference>
<evidence type="ECO:0000256" key="18">
    <source>
        <dbReference type="ARBA" id="ARBA00023277"/>
    </source>
</evidence>
<evidence type="ECO:0000256" key="6">
    <source>
        <dbReference type="ARBA" id="ARBA00011738"/>
    </source>
</evidence>
<dbReference type="GO" id="GO:0019253">
    <property type="term" value="P:reductive pentose-phosphate cycle"/>
    <property type="evidence" value="ECO:0007669"/>
    <property type="project" value="UniProtKB-KW"/>
</dbReference>
<protein>
    <recommendedName>
        <fullName evidence="20">Sedoheptulose-1,7-bisphosphatase, chloroplastic</fullName>
        <ecNumber evidence="8">3.1.3.11</ecNumber>
        <ecNumber evidence="7">3.1.3.37</ecNumber>
    </recommendedName>
    <alternativeName>
        <fullName evidence="21">SED(1,7)P2ase</fullName>
    </alternativeName>
    <alternativeName>
        <fullName evidence="22">Sedoheptulose bisphosphatase</fullName>
    </alternativeName>
</protein>
<evidence type="ECO:0000256" key="8">
    <source>
        <dbReference type="ARBA" id="ARBA00013093"/>
    </source>
</evidence>
<dbReference type="Proteomes" id="UP000030680">
    <property type="component" value="Unassembled WGS sequence"/>
</dbReference>
<dbReference type="GO" id="GO:0030388">
    <property type="term" value="P:fructose 1,6-bisphosphate metabolic process"/>
    <property type="evidence" value="ECO:0007669"/>
    <property type="project" value="TreeGrafter"/>
</dbReference>
<dbReference type="SUPFAM" id="SSF56655">
    <property type="entry name" value="Carbohydrate phosphatase"/>
    <property type="match status" value="1"/>
</dbReference>
<evidence type="ECO:0000313" key="26">
    <source>
        <dbReference type="Proteomes" id="UP000030680"/>
    </source>
</evidence>
<dbReference type="eggNOG" id="KOG1458">
    <property type="taxonomic scope" value="Eukaryota"/>
</dbReference>
<keyword evidence="11" id="KW-0113">Calvin cycle</keyword>
<name>M2VVG0_GALSU</name>
<dbReference type="Gene3D" id="3.30.540.10">
    <property type="entry name" value="Fructose-1,6-Bisphosphatase, subunit A, domain 1"/>
    <property type="match status" value="1"/>
</dbReference>
<evidence type="ECO:0000256" key="13">
    <source>
        <dbReference type="ARBA" id="ARBA00022723"/>
    </source>
</evidence>
<dbReference type="InterPro" id="IPR033391">
    <property type="entry name" value="FBPase_N"/>
</dbReference>
<evidence type="ECO:0000256" key="10">
    <source>
        <dbReference type="ARBA" id="ARBA00022528"/>
    </source>
</evidence>
<evidence type="ECO:0000256" key="11">
    <source>
        <dbReference type="ARBA" id="ARBA00022567"/>
    </source>
</evidence>
<evidence type="ECO:0000259" key="24">
    <source>
        <dbReference type="Pfam" id="PF18913"/>
    </source>
</evidence>
<dbReference type="GO" id="GO:0009507">
    <property type="term" value="C:chloroplast"/>
    <property type="evidence" value="ECO:0007669"/>
    <property type="project" value="UniProtKB-SubCell"/>
</dbReference>
<keyword evidence="15" id="KW-0460">Magnesium</keyword>
<evidence type="ECO:0000256" key="16">
    <source>
        <dbReference type="ARBA" id="ARBA00022946"/>
    </source>
</evidence>
<dbReference type="GO" id="GO:0046872">
    <property type="term" value="F:metal ion binding"/>
    <property type="evidence" value="ECO:0007669"/>
    <property type="project" value="UniProtKB-KW"/>
</dbReference>
<comment type="similarity">
    <text evidence="5">Belongs to the FBPase class 1 family.</text>
</comment>
<dbReference type="STRING" id="130081.M2VVG0"/>
<dbReference type="GO" id="GO:0042132">
    <property type="term" value="F:fructose 1,6-bisphosphate 1-phosphatase activity"/>
    <property type="evidence" value="ECO:0007669"/>
    <property type="project" value="UniProtKB-EC"/>
</dbReference>
<dbReference type="GO" id="GO:0006002">
    <property type="term" value="P:fructose 6-phosphate metabolic process"/>
    <property type="evidence" value="ECO:0007669"/>
    <property type="project" value="TreeGrafter"/>
</dbReference>
<accession>M2VVG0</accession>
<evidence type="ECO:0000256" key="22">
    <source>
        <dbReference type="ARBA" id="ARBA00082094"/>
    </source>
</evidence>
<evidence type="ECO:0000256" key="7">
    <source>
        <dbReference type="ARBA" id="ARBA00013045"/>
    </source>
</evidence>
<comment type="catalytic activity">
    <reaction evidence="19">
        <text>D-sedoheptulose 1,7-bisphosphate + H2O = D-sedoheptulose 7-phosphate + phosphate</text>
        <dbReference type="Rhea" id="RHEA:17461"/>
        <dbReference type="ChEBI" id="CHEBI:15377"/>
        <dbReference type="ChEBI" id="CHEBI:43474"/>
        <dbReference type="ChEBI" id="CHEBI:57483"/>
        <dbReference type="ChEBI" id="CHEBI:58335"/>
        <dbReference type="EC" id="3.1.3.37"/>
    </reaction>
</comment>
<dbReference type="Pfam" id="PF18913">
    <property type="entry name" value="FBPase_C"/>
    <property type="match status" value="1"/>
</dbReference>
<comment type="pathway">
    <text evidence="4">Carbohydrate biosynthesis; Calvin cycle.</text>
</comment>
<dbReference type="CDD" id="cd00354">
    <property type="entry name" value="FBPase"/>
    <property type="match status" value="1"/>
</dbReference>
<evidence type="ECO:0000256" key="17">
    <source>
        <dbReference type="ARBA" id="ARBA00023157"/>
    </source>
</evidence>
<sequence length="382" mass="42404">MEVYAFQSLSLVFYKDSSCVYSSQVRKGCLFRPSVNYLSRNLPRWTHRRDSRYFSERKNTLSSSMTYTTEKLDHWLLEQNVDKKLTRCVSAVFDACKEIAYKIRTASCNKIACFNDFGDEQLAIDVLADKVIFENLDSSGVVGVASSEEVPREQKLKGSGFAVAFDPLDGSSIIDTNFAVGSIFGIWPGDKLVGTKGRDMAAAALVVYGPRTTISLALKDIDHVHEFTLVDDFSARHGQWVHTNEFHSVEEGKLFAPGNLRAIQDNPGYSRLLQFWLNEKYQLRYTGGMVPDVNQILVKGRGVFCNPASASAKAKLRLLYELAPTAFVVEKAGGKSSDGKQSVLDIVIQSTDQRSQVCYGSAGEVERFEEYVGLKTLSGLSA</sequence>
<gene>
    <name evidence="25" type="ORF">Gasu_51920</name>
</gene>
<keyword evidence="14 25" id="KW-0378">Hydrolase</keyword>
<dbReference type="AlphaFoldDB" id="M2VVG0"/>
<comment type="cofactor">
    <cofactor evidence="2">
        <name>Mg(2+)</name>
        <dbReference type="ChEBI" id="CHEBI:18420"/>
    </cofactor>
</comment>
<dbReference type="OrthoDB" id="10256725at2759"/>
<dbReference type="RefSeq" id="XP_005703731.1">
    <property type="nucleotide sequence ID" value="XM_005703674.1"/>
</dbReference>
<dbReference type="PRINTS" id="PR01958">
    <property type="entry name" value="S17BPHPHTASE"/>
</dbReference>
<evidence type="ECO:0000256" key="12">
    <source>
        <dbReference type="ARBA" id="ARBA00022640"/>
    </source>
</evidence>
<evidence type="ECO:0000256" key="9">
    <source>
        <dbReference type="ARBA" id="ARBA00022490"/>
    </source>
</evidence>
<evidence type="ECO:0000259" key="23">
    <source>
        <dbReference type="Pfam" id="PF00316"/>
    </source>
</evidence>
<comment type="subunit">
    <text evidence="6">Homodimer.</text>
</comment>
<evidence type="ECO:0000313" key="25">
    <source>
        <dbReference type="EMBL" id="EME27211.1"/>
    </source>
</evidence>
<reference evidence="26" key="1">
    <citation type="journal article" date="2013" name="Science">
        <title>Gene transfer from bacteria and archaea facilitated evolution of an extremophilic eukaryote.</title>
        <authorList>
            <person name="Schonknecht G."/>
            <person name="Chen W.H."/>
            <person name="Ternes C.M."/>
            <person name="Barbier G.G."/>
            <person name="Shrestha R.P."/>
            <person name="Stanke M."/>
            <person name="Brautigam A."/>
            <person name="Baker B.J."/>
            <person name="Banfield J.F."/>
            <person name="Garavito R.M."/>
            <person name="Carr K."/>
            <person name="Wilkerson C."/>
            <person name="Rensing S.A."/>
            <person name="Gagneul D."/>
            <person name="Dickenson N.E."/>
            <person name="Oesterhelt C."/>
            <person name="Lercher M.J."/>
            <person name="Weber A.P."/>
        </authorList>
    </citation>
    <scope>NUCLEOTIDE SEQUENCE [LARGE SCALE GENOMIC DNA]</scope>
    <source>
        <strain evidence="26">074W</strain>
    </source>
</reference>
<dbReference type="EMBL" id="KB454535">
    <property type="protein sequence ID" value="EME27211.1"/>
    <property type="molecule type" value="Genomic_DNA"/>
</dbReference>
<evidence type="ECO:0000256" key="2">
    <source>
        <dbReference type="ARBA" id="ARBA00001946"/>
    </source>
</evidence>
<evidence type="ECO:0000256" key="14">
    <source>
        <dbReference type="ARBA" id="ARBA00022801"/>
    </source>
</evidence>
<evidence type="ECO:0000256" key="21">
    <source>
        <dbReference type="ARBA" id="ARBA00077067"/>
    </source>
</evidence>
<evidence type="ECO:0000256" key="3">
    <source>
        <dbReference type="ARBA" id="ARBA00004229"/>
    </source>
</evidence>
<dbReference type="InterPro" id="IPR028343">
    <property type="entry name" value="FBPtase"/>
</dbReference>
<comment type="subcellular location">
    <subcellularLocation>
        <location evidence="3">Plastid</location>
        <location evidence="3">Chloroplast</location>
    </subcellularLocation>
</comment>
<evidence type="ECO:0000256" key="1">
    <source>
        <dbReference type="ARBA" id="ARBA00001273"/>
    </source>
</evidence>
<dbReference type="OMA" id="PKCAIGD"/>
<comment type="catalytic activity">
    <reaction evidence="1">
        <text>beta-D-fructose 1,6-bisphosphate + H2O = beta-D-fructose 6-phosphate + phosphate</text>
        <dbReference type="Rhea" id="RHEA:11064"/>
        <dbReference type="ChEBI" id="CHEBI:15377"/>
        <dbReference type="ChEBI" id="CHEBI:32966"/>
        <dbReference type="ChEBI" id="CHEBI:43474"/>
        <dbReference type="ChEBI" id="CHEBI:57634"/>
        <dbReference type="EC" id="3.1.3.11"/>
    </reaction>
</comment>
<dbReference type="Gene3D" id="3.40.190.80">
    <property type="match status" value="1"/>
</dbReference>